<evidence type="ECO:0000256" key="1">
    <source>
        <dbReference type="ARBA" id="ARBA00009156"/>
    </source>
</evidence>
<dbReference type="Proteomes" id="UP001519887">
    <property type="component" value="Unassembled WGS sequence"/>
</dbReference>
<dbReference type="Pfam" id="PF00370">
    <property type="entry name" value="FGGY_N"/>
    <property type="match status" value="1"/>
</dbReference>
<evidence type="ECO:0000313" key="6">
    <source>
        <dbReference type="Proteomes" id="UP001519887"/>
    </source>
</evidence>
<gene>
    <name evidence="5" type="ORF">K0U00_51470</name>
</gene>
<protein>
    <submittedName>
        <fullName evidence="5">Rhamnulokinase</fullName>
    </submittedName>
</protein>
<name>A0ABS7CNG8_9BACL</name>
<feature type="non-terminal residue" evidence="5">
    <location>
        <position position="93"/>
    </location>
</feature>
<dbReference type="SUPFAM" id="SSF53067">
    <property type="entry name" value="Actin-like ATPase domain"/>
    <property type="match status" value="1"/>
</dbReference>
<dbReference type="EMBL" id="JAHZIK010004007">
    <property type="protein sequence ID" value="MBW7462502.1"/>
    <property type="molecule type" value="Genomic_DNA"/>
</dbReference>
<organism evidence="5 6">
    <name type="scientific">Paenibacillus sepulcri</name>
    <dbReference type="NCBI Taxonomy" id="359917"/>
    <lineage>
        <taxon>Bacteria</taxon>
        <taxon>Bacillati</taxon>
        <taxon>Bacillota</taxon>
        <taxon>Bacilli</taxon>
        <taxon>Bacillales</taxon>
        <taxon>Paenibacillaceae</taxon>
        <taxon>Paenibacillus</taxon>
    </lineage>
</organism>
<keyword evidence="6" id="KW-1185">Reference proteome</keyword>
<feature type="non-terminal residue" evidence="5">
    <location>
        <position position="1"/>
    </location>
</feature>
<proteinExistence type="inferred from homology"/>
<keyword evidence="2" id="KW-0808">Transferase</keyword>
<feature type="domain" description="Carbohydrate kinase FGGY N-terminal" evidence="4">
    <location>
        <begin position="2"/>
        <end position="92"/>
    </location>
</feature>
<dbReference type="InterPro" id="IPR018484">
    <property type="entry name" value="FGGY_N"/>
</dbReference>
<sequence>HLLMIPDLLRYFLSGEMHSEFTNASTTQALNPATGLWDERLLTAIGIDPAIMLPPVQPGTAVGALSESIAQELGTAAIPLIAVGEHDTASAVA</sequence>
<comment type="caution">
    <text evidence="5">The sequence shown here is derived from an EMBL/GenBank/DDBJ whole genome shotgun (WGS) entry which is preliminary data.</text>
</comment>
<evidence type="ECO:0000256" key="2">
    <source>
        <dbReference type="ARBA" id="ARBA00022679"/>
    </source>
</evidence>
<dbReference type="InterPro" id="IPR043129">
    <property type="entry name" value="ATPase_NBD"/>
</dbReference>
<evidence type="ECO:0000256" key="3">
    <source>
        <dbReference type="ARBA" id="ARBA00022777"/>
    </source>
</evidence>
<comment type="similarity">
    <text evidence="1">Belongs to the FGGY kinase family.</text>
</comment>
<keyword evidence="3" id="KW-0418">Kinase</keyword>
<evidence type="ECO:0000313" key="5">
    <source>
        <dbReference type="EMBL" id="MBW7462502.1"/>
    </source>
</evidence>
<dbReference type="PANTHER" id="PTHR43095">
    <property type="entry name" value="SUGAR KINASE"/>
    <property type="match status" value="1"/>
</dbReference>
<reference evidence="5 6" key="1">
    <citation type="submission" date="2021-07" db="EMBL/GenBank/DDBJ databases">
        <title>Paenibacillus radiodurans sp. nov., isolated from the southeastern edge of Tengger Desert.</title>
        <authorList>
            <person name="Zhang G."/>
        </authorList>
    </citation>
    <scope>NUCLEOTIDE SEQUENCE [LARGE SCALE GENOMIC DNA]</scope>
    <source>
        <strain evidence="5 6">CCM 7311</strain>
    </source>
</reference>
<evidence type="ECO:0000259" key="4">
    <source>
        <dbReference type="Pfam" id="PF00370"/>
    </source>
</evidence>
<dbReference type="Gene3D" id="3.30.420.40">
    <property type="match status" value="1"/>
</dbReference>
<dbReference type="PANTHER" id="PTHR43095:SF5">
    <property type="entry name" value="XYLULOSE KINASE"/>
    <property type="match status" value="1"/>
</dbReference>
<dbReference type="InterPro" id="IPR050406">
    <property type="entry name" value="FGGY_Carb_Kinase"/>
</dbReference>
<accession>A0ABS7CNG8</accession>